<dbReference type="InterPro" id="IPR012337">
    <property type="entry name" value="RNaseH-like_sf"/>
</dbReference>
<organism evidence="11 12">
    <name type="scientific">Malaciobacter pacificus</name>
    <dbReference type="NCBI Taxonomy" id="1080223"/>
    <lineage>
        <taxon>Bacteria</taxon>
        <taxon>Pseudomonadati</taxon>
        <taxon>Campylobacterota</taxon>
        <taxon>Epsilonproteobacteria</taxon>
        <taxon>Campylobacterales</taxon>
        <taxon>Arcobacteraceae</taxon>
        <taxon>Malaciobacter</taxon>
    </lineage>
</organism>
<comment type="similarity">
    <text evidence="3">Belongs to the RNase H family.</text>
</comment>
<dbReference type="InterPro" id="IPR050092">
    <property type="entry name" value="RNase_H"/>
</dbReference>
<keyword evidence="12" id="KW-1185">Reference proteome</keyword>
<evidence type="ECO:0000256" key="2">
    <source>
        <dbReference type="ARBA" id="ARBA00001946"/>
    </source>
</evidence>
<dbReference type="SUPFAM" id="SSF53098">
    <property type="entry name" value="Ribonuclease H-like"/>
    <property type="match status" value="1"/>
</dbReference>
<keyword evidence="7" id="KW-0479">Metal-binding</keyword>
<evidence type="ECO:0000256" key="7">
    <source>
        <dbReference type="ARBA" id="ARBA00022723"/>
    </source>
</evidence>
<name>A0A5C2H9M3_9BACT</name>
<comment type="subunit">
    <text evidence="4">Monomer.</text>
</comment>
<evidence type="ECO:0000313" key="12">
    <source>
        <dbReference type="Proteomes" id="UP000322726"/>
    </source>
</evidence>
<evidence type="ECO:0000256" key="1">
    <source>
        <dbReference type="ARBA" id="ARBA00000077"/>
    </source>
</evidence>
<dbReference type="GO" id="GO:0046872">
    <property type="term" value="F:metal ion binding"/>
    <property type="evidence" value="ECO:0007669"/>
    <property type="project" value="UniProtKB-KW"/>
</dbReference>
<reference evidence="11" key="1">
    <citation type="submission" date="2019-09" db="EMBL/GenBank/DDBJ databases">
        <title>Complete genome sequencing of four Arcobacter species reveals a diverse suite of mobile elements.</title>
        <authorList>
            <person name="Miller W.G."/>
            <person name="Yee E."/>
            <person name="Bono J.L."/>
        </authorList>
    </citation>
    <scope>NUCLEOTIDE SEQUENCE [LARGE SCALE GENOMIC DNA]</scope>
    <source>
        <strain evidence="11">LMG 26638</strain>
    </source>
</reference>
<reference evidence="11" key="2">
    <citation type="submission" date="2019-09" db="EMBL/GenBank/DDBJ databases">
        <title>Taxonomic note: a critical rebuttal of the proposed division of the genus Arcobacter into six genera, emended descriptions of Arcobacter anaerophilus and the genus Arcobacter, and an assessment of genus-level boundaries for Epsilonproteobacteria using in silico genomic comparator tools.</title>
        <authorList>
            <person name="On S.L.W."/>
            <person name="Miller W.G."/>
            <person name="Biggs P."/>
            <person name="Cornelius A."/>
            <person name="Vandamme P."/>
        </authorList>
    </citation>
    <scope>NUCLEOTIDE SEQUENCE [LARGE SCALE GENOMIC DNA]</scope>
    <source>
        <strain evidence="11">LMG 26638</strain>
    </source>
</reference>
<evidence type="ECO:0000313" key="11">
    <source>
        <dbReference type="EMBL" id="QEP35039.1"/>
    </source>
</evidence>
<dbReference type="EC" id="3.1.26.4" evidence="5"/>
<dbReference type="EMBL" id="CP035928">
    <property type="protein sequence ID" value="QEP35039.1"/>
    <property type="molecule type" value="Genomic_DNA"/>
</dbReference>
<proteinExistence type="inferred from homology"/>
<keyword evidence="8" id="KW-0255">Endonuclease</keyword>
<dbReference type="Pfam" id="PF00075">
    <property type="entry name" value="RNase_H"/>
    <property type="match status" value="1"/>
</dbReference>
<evidence type="ECO:0000256" key="4">
    <source>
        <dbReference type="ARBA" id="ARBA00011245"/>
    </source>
</evidence>
<dbReference type="InterPro" id="IPR002156">
    <property type="entry name" value="RNaseH_domain"/>
</dbReference>
<dbReference type="Gene3D" id="3.30.420.10">
    <property type="entry name" value="Ribonuclease H-like superfamily/Ribonuclease H"/>
    <property type="match status" value="1"/>
</dbReference>
<evidence type="ECO:0000256" key="8">
    <source>
        <dbReference type="ARBA" id="ARBA00022759"/>
    </source>
</evidence>
<gene>
    <name evidence="11" type="ORF">APAC_1967</name>
</gene>
<comment type="catalytic activity">
    <reaction evidence="1">
        <text>Endonucleolytic cleavage to 5'-phosphomonoester.</text>
        <dbReference type="EC" id="3.1.26.4"/>
    </reaction>
</comment>
<dbReference type="InterPro" id="IPR036397">
    <property type="entry name" value="RNaseH_sf"/>
</dbReference>
<dbReference type="KEGG" id="apai:APAC_1967"/>
<keyword evidence="10" id="KW-0460">Magnesium</keyword>
<sequence>MIKINEDFAENILFNDTLNKAQCEVLDISYPLQNGWENELLNKEISSQDAELLILLTGKIALKAQEQIIKNYKRLQEYKLFIKENSTSENILPIDSSSIVTIYCDGACKGNPGNAGSGVAVYNDDIITLYSGLFIEYGTNNIAELNALKKALEISQNCNETIIYSDSMYAIDCITKWGYTWKKNDWTKKGGEIKNLELIKEVHNLYDNMKDKVIIKHVKGHSGVEGNELADRMAVNAINSKEESFIKFEFKNINNVLKMESF</sequence>
<dbReference type="GO" id="GO:0004523">
    <property type="term" value="F:RNA-DNA hybrid ribonuclease activity"/>
    <property type="evidence" value="ECO:0007669"/>
    <property type="project" value="UniProtKB-EC"/>
</dbReference>
<dbReference type="PROSITE" id="PS50879">
    <property type="entry name" value="RNASE_H_1"/>
    <property type="match status" value="1"/>
</dbReference>
<keyword evidence="6" id="KW-0540">Nuclease</keyword>
<dbReference type="PANTHER" id="PTHR10642:SF26">
    <property type="entry name" value="RIBONUCLEASE H1"/>
    <property type="match status" value="1"/>
</dbReference>
<evidence type="ECO:0000256" key="9">
    <source>
        <dbReference type="ARBA" id="ARBA00022801"/>
    </source>
</evidence>
<dbReference type="Proteomes" id="UP000322726">
    <property type="component" value="Chromosome"/>
</dbReference>
<evidence type="ECO:0000256" key="3">
    <source>
        <dbReference type="ARBA" id="ARBA00005300"/>
    </source>
</evidence>
<accession>A0A5C2H9M3</accession>
<dbReference type="GO" id="GO:0003676">
    <property type="term" value="F:nucleic acid binding"/>
    <property type="evidence" value="ECO:0007669"/>
    <property type="project" value="InterPro"/>
</dbReference>
<dbReference type="GO" id="GO:0043137">
    <property type="term" value="P:DNA replication, removal of RNA primer"/>
    <property type="evidence" value="ECO:0007669"/>
    <property type="project" value="TreeGrafter"/>
</dbReference>
<keyword evidence="9 11" id="KW-0378">Hydrolase</keyword>
<comment type="cofactor">
    <cofactor evidence="2">
        <name>Mg(2+)</name>
        <dbReference type="ChEBI" id="CHEBI:18420"/>
    </cofactor>
</comment>
<dbReference type="AlphaFoldDB" id="A0A5C2H9M3"/>
<protein>
    <recommendedName>
        <fullName evidence="5">ribonuclease H</fullName>
        <ecNumber evidence="5">3.1.26.4</ecNumber>
    </recommendedName>
</protein>
<dbReference type="InterPro" id="IPR022892">
    <property type="entry name" value="RNaseHI"/>
</dbReference>
<evidence type="ECO:0000256" key="5">
    <source>
        <dbReference type="ARBA" id="ARBA00012180"/>
    </source>
</evidence>
<evidence type="ECO:0000256" key="10">
    <source>
        <dbReference type="ARBA" id="ARBA00022842"/>
    </source>
</evidence>
<dbReference type="CDD" id="cd09278">
    <property type="entry name" value="RNase_HI_prokaryote_like"/>
    <property type="match status" value="1"/>
</dbReference>
<dbReference type="RefSeq" id="WP_170170153.1">
    <property type="nucleotide sequence ID" value="NZ_BMEF01000033.1"/>
</dbReference>
<dbReference type="PANTHER" id="PTHR10642">
    <property type="entry name" value="RIBONUCLEASE H1"/>
    <property type="match status" value="1"/>
</dbReference>
<evidence type="ECO:0000256" key="6">
    <source>
        <dbReference type="ARBA" id="ARBA00022722"/>
    </source>
</evidence>